<keyword evidence="3" id="KW-1185">Reference proteome</keyword>
<feature type="transmembrane region" description="Helical" evidence="1">
    <location>
        <begin position="87"/>
        <end position="107"/>
    </location>
</feature>
<dbReference type="Pfam" id="PF17647">
    <property type="entry name" value="DUF5518"/>
    <property type="match status" value="1"/>
</dbReference>
<evidence type="ECO:0000313" key="2">
    <source>
        <dbReference type="EMBL" id="SFR50565.1"/>
    </source>
</evidence>
<dbReference type="AlphaFoldDB" id="A0A1I6H7X4"/>
<accession>A0A1I6H7X4</accession>
<dbReference type="EMBL" id="FOYS01000003">
    <property type="protein sequence ID" value="SFR50565.1"/>
    <property type="molecule type" value="Genomic_DNA"/>
</dbReference>
<evidence type="ECO:0008006" key="4">
    <source>
        <dbReference type="Google" id="ProtNLM"/>
    </source>
</evidence>
<dbReference type="Proteomes" id="UP000243250">
    <property type="component" value="Unassembled WGS sequence"/>
</dbReference>
<evidence type="ECO:0000313" key="3">
    <source>
        <dbReference type="Proteomes" id="UP000243250"/>
    </source>
</evidence>
<proteinExistence type="predicted"/>
<keyword evidence="1" id="KW-0812">Transmembrane</keyword>
<dbReference type="RefSeq" id="WP_089879803.1">
    <property type="nucleotide sequence ID" value="NZ_FOYS01000003.1"/>
</dbReference>
<organism evidence="2 3">
    <name type="scientific">Halogeometricum limi</name>
    <dbReference type="NCBI Taxonomy" id="555875"/>
    <lineage>
        <taxon>Archaea</taxon>
        <taxon>Methanobacteriati</taxon>
        <taxon>Methanobacteriota</taxon>
        <taxon>Stenosarchaea group</taxon>
        <taxon>Halobacteria</taxon>
        <taxon>Halobacteriales</taxon>
        <taxon>Haloferacaceae</taxon>
        <taxon>Halogeometricum</taxon>
    </lineage>
</organism>
<evidence type="ECO:0000256" key="1">
    <source>
        <dbReference type="SAM" id="Phobius"/>
    </source>
</evidence>
<name>A0A1I6H7X4_9EURY</name>
<reference evidence="3" key="1">
    <citation type="submission" date="2016-10" db="EMBL/GenBank/DDBJ databases">
        <authorList>
            <person name="Varghese N."/>
            <person name="Submissions S."/>
        </authorList>
    </citation>
    <scope>NUCLEOTIDE SEQUENCE [LARGE SCALE GENOMIC DNA]</scope>
    <source>
        <strain evidence="3">CGMCC 1.8711</strain>
    </source>
</reference>
<gene>
    <name evidence="2" type="ORF">SAMN04488124_1895</name>
</gene>
<dbReference type="InterPro" id="IPR040493">
    <property type="entry name" value="DUF5518"/>
</dbReference>
<keyword evidence="1" id="KW-0472">Membrane</keyword>
<protein>
    <recommendedName>
        <fullName evidence="4">DUF5518 domain-containing protein</fullName>
    </recommendedName>
</protein>
<keyword evidence="1" id="KW-1133">Transmembrane helix</keyword>
<sequence>MNTDWRAVGVGFLLILVVGTVGLSVPVIGQIGAGLVGGFAAGYLAGGTLGNGAWNGLIAGSLSGLVLTLLLSLLGGALGLAGGPLGALLGGAGVFLVGLFVTVLFAVDSALAGAVGSWAKGR</sequence>
<dbReference type="OrthoDB" id="342332at2157"/>
<feature type="transmembrane region" description="Helical" evidence="1">
    <location>
        <begin position="12"/>
        <end position="45"/>
    </location>
</feature>
<feature type="transmembrane region" description="Helical" evidence="1">
    <location>
        <begin position="57"/>
        <end position="80"/>
    </location>
</feature>